<gene>
    <name evidence="1" type="ORF">OWV82_015428</name>
</gene>
<comment type="caution">
    <text evidence="1">The sequence shown here is derived from an EMBL/GenBank/DDBJ whole genome shotgun (WGS) entry which is preliminary data.</text>
</comment>
<proteinExistence type="predicted"/>
<protein>
    <submittedName>
        <fullName evidence="1">RING/U-box superfamily protein</fullName>
    </submittedName>
</protein>
<keyword evidence="2" id="KW-1185">Reference proteome</keyword>
<dbReference type="EMBL" id="CM051401">
    <property type="protein sequence ID" value="KAJ4713317.1"/>
    <property type="molecule type" value="Genomic_DNA"/>
</dbReference>
<organism evidence="1 2">
    <name type="scientific">Melia azedarach</name>
    <name type="common">Chinaberry tree</name>
    <dbReference type="NCBI Taxonomy" id="155640"/>
    <lineage>
        <taxon>Eukaryota</taxon>
        <taxon>Viridiplantae</taxon>
        <taxon>Streptophyta</taxon>
        <taxon>Embryophyta</taxon>
        <taxon>Tracheophyta</taxon>
        <taxon>Spermatophyta</taxon>
        <taxon>Magnoliopsida</taxon>
        <taxon>eudicotyledons</taxon>
        <taxon>Gunneridae</taxon>
        <taxon>Pentapetalae</taxon>
        <taxon>rosids</taxon>
        <taxon>malvids</taxon>
        <taxon>Sapindales</taxon>
        <taxon>Meliaceae</taxon>
        <taxon>Melia</taxon>
    </lineage>
</organism>
<name>A0ACC1XPB6_MELAZ</name>
<dbReference type="Proteomes" id="UP001164539">
    <property type="component" value="Chromosome 8"/>
</dbReference>
<reference evidence="1 2" key="1">
    <citation type="journal article" date="2023" name="Science">
        <title>Complex scaffold remodeling in plant triterpene biosynthesis.</title>
        <authorList>
            <person name="De La Pena R."/>
            <person name="Hodgson H."/>
            <person name="Liu J.C."/>
            <person name="Stephenson M.J."/>
            <person name="Martin A.C."/>
            <person name="Owen C."/>
            <person name="Harkess A."/>
            <person name="Leebens-Mack J."/>
            <person name="Jimenez L.E."/>
            <person name="Osbourn A."/>
            <person name="Sattely E.S."/>
        </authorList>
    </citation>
    <scope>NUCLEOTIDE SEQUENCE [LARGE SCALE GENOMIC DNA]</scope>
    <source>
        <strain evidence="2">cv. JPN11</strain>
        <tissue evidence="1">Leaf</tissue>
    </source>
</reference>
<evidence type="ECO:0000313" key="2">
    <source>
        <dbReference type="Proteomes" id="UP001164539"/>
    </source>
</evidence>
<sequence>MEYEDFCEVWPENPKEESQESLTSQMFSLVFHLSFIHLPRDLIEDDEDGLLDINDLTETAVDDQIFELERTRLIDTNTSKQTLESILSSMHVPSRPFFVEKILNCAKEMMNDKAYGNHRALRMHVRMSVVVDEEEQEDEEEEMDSYEDEEETKTVGLSKSAIEKLGVVEIADDDQKIRKERCTICLEEFPVDLRVTRMPCSHVFHSNCIFNWLYKSKFCPLCRFEIN</sequence>
<evidence type="ECO:0000313" key="1">
    <source>
        <dbReference type="EMBL" id="KAJ4713317.1"/>
    </source>
</evidence>
<accession>A0ACC1XPB6</accession>